<evidence type="ECO:0000259" key="1">
    <source>
        <dbReference type="Pfam" id="PF14470"/>
    </source>
</evidence>
<dbReference type="RefSeq" id="WP_109306978.1">
    <property type="nucleotide sequence ID" value="NZ_BJUF01000015.1"/>
</dbReference>
<feature type="domain" description="YokE-like PH" evidence="1">
    <location>
        <begin position="17"/>
        <end position="95"/>
    </location>
</feature>
<dbReference type="Proteomes" id="UP000245938">
    <property type="component" value="Unassembled WGS sequence"/>
</dbReference>
<name>A0A2U3AIR9_9BACL</name>
<reference evidence="2 3" key="1">
    <citation type="submission" date="2018-05" db="EMBL/GenBank/DDBJ databases">
        <title>Kurthia sibirica genome sequence.</title>
        <authorList>
            <person name="Maclea K.S."/>
            <person name="Goen A.E."/>
        </authorList>
    </citation>
    <scope>NUCLEOTIDE SEQUENCE [LARGE SCALE GENOMIC DNA]</scope>
    <source>
        <strain evidence="2 3">ATCC 49154</strain>
    </source>
</reference>
<dbReference type="EMBL" id="QFVR01000022">
    <property type="protein sequence ID" value="PWI24384.1"/>
    <property type="molecule type" value="Genomic_DNA"/>
</dbReference>
<accession>A0A2U3AIR9</accession>
<gene>
    <name evidence="2" type="ORF">DEX24_13690</name>
</gene>
<evidence type="ECO:0000313" key="2">
    <source>
        <dbReference type="EMBL" id="PWI24384.1"/>
    </source>
</evidence>
<sequence length="123" mass="14530">MVSIQEAEQTIFAKLLPNELIENYVRGDYSNCSKRSPLQKNALLIATNHRIFHFTHTHLIEYPYKAIEAIYHRNKIMNFRELIFFINGVKHSFSSIEEGCPIHFMTYVHEKMRHFCNNGRANT</sequence>
<dbReference type="AlphaFoldDB" id="A0A2U3AIR9"/>
<comment type="caution">
    <text evidence="2">The sequence shown here is derived from an EMBL/GenBank/DDBJ whole genome shotgun (WGS) entry which is preliminary data.</text>
</comment>
<dbReference type="Pfam" id="PF14470">
    <property type="entry name" value="bPH_3"/>
    <property type="match status" value="1"/>
</dbReference>
<dbReference type="OrthoDB" id="10009395at2"/>
<proteinExistence type="predicted"/>
<keyword evidence="3" id="KW-1185">Reference proteome</keyword>
<evidence type="ECO:0000313" key="3">
    <source>
        <dbReference type="Proteomes" id="UP000245938"/>
    </source>
</evidence>
<organism evidence="2 3">
    <name type="scientific">Kurthia sibirica</name>
    <dbReference type="NCBI Taxonomy" id="202750"/>
    <lineage>
        <taxon>Bacteria</taxon>
        <taxon>Bacillati</taxon>
        <taxon>Bacillota</taxon>
        <taxon>Bacilli</taxon>
        <taxon>Bacillales</taxon>
        <taxon>Caryophanaceae</taxon>
        <taxon>Kurthia</taxon>
    </lineage>
</organism>
<protein>
    <recommendedName>
        <fullName evidence="1">YokE-like PH domain-containing protein</fullName>
    </recommendedName>
</protein>
<dbReference type="InterPro" id="IPR039519">
    <property type="entry name" value="YokE-like_PH"/>
</dbReference>